<organism evidence="1 2">
    <name type="scientific">Cedecea davisae DSM 4568</name>
    <dbReference type="NCBI Taxonomy" id="566551"/>
    <lineage>
        <taxon>Bacteria</taxon>
        <taxon>Pseudomonadati</taxon>
        <taxon>Pseudomonadota</taxon>
        <taxon>Gammaproteobacteria</taxon>
        <taxon>Enterobacterales</taxon>
        <taxon>Enterobacteriaceae</taxon>
        <taxon>Cedecea</taxon>
    </lineage>
</organism>
<dbReference type="HOGENOM" id="CLU_3231327_0_0_6"/>
<accession>S3J5Q3</accession>
<dbReference type="EMBL" id="ATDT01000031">
    <property type="protein sequence ID" value="EPF15327.1"/>
    <property type="molecule type" value="Genomic_DNA"/>
</dbReference>
<reference evidence="1 2" key="1">
    <citation type="submission" date="2013-04" db="EMBL/GenBank/DDBJ databases">
        <authorList>
            <person name="Weinstock G."/>
            <person name="Sodergren E."/>
            <person name="Lobos E.A."/>
            <person name="Fulton L."/>
            <person name="Fulton R."/>
            <person name="Courtney L."/>
            <person name="Fronick C."/>
            <person name="O'Laughlin M."/>
            <person name="Godfrey J."/>
            <person name="Wilson R.M."/>
            <person name="Miner T."/>
            <person name="Farmer C."/>
            <person name="Delehaunty K."/>
            <person name="Cordes M."/>
            <person name="Minx P."/>
            <person name="Tomlinson C."/>
            <person name="Chen J."/>
            <person name="Wollam A."/>
            <person name="Pepin K.H."/>
            <person name="Palsikar V.B."/>
            <person name="Zhang X."/>
            <person name="Suruliraj S."/>
            <person name="Perna N.T."/>
            <person name="Plunkett G."/>
            <person name="Warren W."/>
            <person name="Mitreva M."/>
            <person name="Mardis E.R."/>
            <person name="Wilson R.K."/>
        </authorList>
    </citation>
    <scope>NUCLEOTIDE SEQUENCE [LARGE SCALE GENOMIC DNA]</scope>
    <source>
        <strain evidence="1 2">DSM 4568</strain>
    </source>
</reference>
<proteinExistence type="predicted"/>
<comment type="caution">
    <text evidence="1">The sequence shown here is derived from an EMBL/GenBank/DDBJ whole genome shotgun (WGS) entry which is preliminary data.</text>
</comment>
<evidence type="ECO:0000313" key="2">
    <source>
        <dbReference type="Proteomes" id="UP000014585"/>
    </source>
</evidence>
<evidence type="ECO:0000313" key="1">
    <source>
        <dbReference type="EMBL" id="EPF15327.1"/>
    </source>
</evidence>
<dbReference type="Proteomes" id="UP000014585">
    <property type="component" value="Unassembled WGS sequence"/>
</dbReference>
<sequence>MIKSRPASRLFYAFSKEVLQSAHNQMNCHKKAASKGRLFCYAE</sequence>
<dbReference type="AlphaFoldDB" id="S3J5Q3"/>
<name>S3J5Q3_9ENTR</name>
<gene>
    <name evidence="1" type="ORF">HMPREF0201_03564</name>
</gene>
<protein>
    <submittedName>
        <fullName evidence="1">Uncharacterized protein</fullName>
    </submittedName>
</protein>